<evidence type="ECO:0000259" key="2">
    <source>
        <dbReference type="PROSITE" id="PS51819"/>
    </source>
</evidence>
<reference evidence="3 4" key="1">
    <citation type="submission" date="2019-02" db="EMBL/GenBank/DDBJ databases">
        <title>Deep-cultivation of Planctomycetes and their phenomic and genomic characterization uncovers novel biology.</title>
        <authorList>
            <person name="Wiegand S."/>
            <person name="Jogler M."/>
            <person name="Boedeker C."/>
            <person name="Pinto D."/>
            <person name="Vollmers J."/>
            <person name="Rivas-Marin E."/>
            <person name="Kohn T."/>
            <person name="Peeters S.H."/>
            <person name="Heuer A."/>
            <person name="Rast P."/>
            <person name="Oberbeckmann S."/>
            <person name="Bunk B."/>
            <person name="Jeske O."/>
            <person name="Meyerdierks A."/>
            <person name="Storesund J.E."/>
            <person name="Kallscheuer N."/>
            <person name="Luecker S."/>
            <person name="Lage O.M."/>
            <person name="Pohl T."/>
            <person name="Merkel B.J."/>
            <person name="Hornburger P."/>
            <person name="Mueller R.-W."/>
            <person name="Bruemmer F."/>
            <person name="Labrenz M."/>
            <person name="Spormann A.M."/>
            <person name="Op den Camp H."/>
            <person name="Overmann J."/>
            <person name="Amann R."/>
            <person name="Jetten M.S.M."/>
            <person name="Mascher T."/>
            <person name="Medema M.H."/>
            <person name="Devos D.P."/>
            <person name="Kaster A.-K."/>
            <person name="Ovreas L."/>
            <person name="Rohde M."/>
            <person name="Galperin M.Y."/>
            <person name="Jogler C."/>
        </authorList>
    </citation>
    <scope>NUCLEOTIDE SEQUENCE [LARGE SCALE GENOMIC DNA]</scope>
    <source>
        <strain evidence="3 4">Poly30</strain>
    </source>
</reference>
<dbReference type="GO" id="GO:0004493">
    <property type="term" value="F:methylmalonyl-CoA epimerase activity"/>
    <property type="evidence" value="ECO:0007669"/>
    <property type="project" value="TreeGrafter"/>
</dbReference>
<feature type="domain" description="VOC" evidence="2">
    <location>
        <begin position="16"/>
        <end position="137"/>
    </location>
</feature>
<keyword evidence="1" id="KW-0479">Metal-binding</keyword>
<evidence type="ECO:0000313" key="3">
    <source>
        <dbReference type="EMBL" id="QDV05272.1"/>
    </source>
</evidence>
<dbReference type="InterPro" id="IPR037523">
    <property type="entry name" value="VOC_core"/>
</dbReference>
<proteinExistence type="predicted"/>
<protein>
    <submittedName>
        <fullName evidence="3">Glyoxalase-like domain protein</fullName>
    </submittedName>
</protein>
<dbReference type="EMBL" id="CP036434">
    <property type="protein sequence ID" value="QDV05272.1"/>
    <property type="molecule type" value="Genomic_DNA"/>
</dbReference>
<accession>A0A518EME8</accession>
<dbReference type="InterPro" id="IPR004360">
    <property type="entry name" value="Glyas_Fos-R_dOase_dom"/>
</dbReference>
<dbReference type="Gene3D" id="3.10.180.10">
    <property type="entry name" value="2,3-Dihydroxybiphenyl 1,2-Dioxygenase, domain 1"/>
    <property type="match status" value="1"/>
</dbReference>
<dbReference type="PANTHER" id="PTHR43048:SF3">
    <property type="entry name" value="METHYLMALONYL-COA EPIMERASE, MITOCHONDRIAL"/>
    <property type="match status" value="1"/>
</dbReference>
<dbReference type="GO" id="GO:0046491">
    <property type="term" value="P:L-methylmalonyl-CoA metabolic process"/>
    <property type="evidence" value="ECO:0007669"/>
    <property type="project" value="TreeGrafter"/>
</dbReference>
<sequence length="139" mass="15715">MNSISLSKEPPMSNARLEHLNVTVIDPDSTARILAQIFDWRIRWTGASIHGGRTIHVGAEDTYLALYSRDGAISMEAQTYDRRLALNHVGIEVDDLEATERRVRAAGLEPYHHQDDEPGRRFYFRDGGGLEIEVLSYGF</sequence>
<dbReference type="CDD" id="cd06587">
    <property type="entry name" value="VOC"/>
    <property type="match status" value="1"/>
</dbReference>
<evidence type="ECO:0000256" key="1">
    <source>
        <dbReference type="ARBA" id="ARBA00022723"/>
    </source>
</evidence>
<organism evidence="3 4">
    <name type="scientific">Saltatorellus ferox</name>
    <dbReference type="NCBI Taxonomy" id="2528018"/>
    <lineage>
        <taxon>Bacteria</taxon>
        <taxon>Pseudomonadati</taxon>
        <taxon>Planctomycetota</taxon>
        <taxon>Planctomycetia</taxon>
        <taxon>Planctomycetia incertae sedis</taxon>
        <taxon>Saltatorellus</taxon>
    </lineage>
</organism>
<name>A0A518EME8_9BACT</name>
<dbReference type="Proteomes" id="UP000320390">
    <property type="component" value="Chromosome"/>
</dbReference>
<dbReference type="SUPFAM" id="SSF54593">
    <property type="entry name" value="Glyoxalase/Bleomycin resistance protein/Dihydroxybiphenyl dioxygenase"/>
    <property type="match status" value="1"/>
</dbReference>
<dbReference type="InterPro" id="IPR051785">
    <property type="entry name" value="MMCE/EMCE_epimerase"/>
</dbReference>
<dbReference type="PANTHER" id="PTHR43048">
    <property type="entry name" value="METHYLMALONYL-COA EPIMERASE"/>
    <property type="match status" value="1"/>
</dbReference>
<evidence type="ECO:0000313" key="4">
    <source>
        <dbReference type="Proteomes" id="UP000320390"/>
    </source>
</evidence>
<dbReference type="AlphaFoldDB" id="A0A518EME8"/>
<dbReference type="GO" id="GO:0046872">
    <property type="term" value="F:metal ion binding"/>
    <property type="evidence" value="ECO:0007669"/>
    <property type="project" value="UniProtKB-KW"/>
</dbReference>
<keyword evidence="4" id="KW-1185">Reference proteome</keyword>
<dbReference type="Pfam" id="PF00903">
    <property type="entry name" value="Glyoxalase"/>
    <property type="match status" value="1"/>
</dbReference>
<gene>
    <name evidence="3" type="ORF">Poly30_07680</name>
</gene>
<dbReference type="PROSITE" id="PS51819">
    <property type="entry name" value="VOC"/>
    <property type="match status" value="1"/>
</dbReference>
<dbReference type="InterPro" id="IPR029068">
    <property type="entry name" value="Glyas_Bleomycin-R_OHBP_Dase"/>
</dbReference>